<feature type="compositionally biased region" description="Basic and acidic residues" evidence="2">
    <location>
        <begin position="1286"/>
        <end position="1308"/>
    </location>
</feature>
<evidence type="ECO:0000259" key="3">
    <source>
        <dbReference type="PROSITE" id="PS51194"/>
    </source>
</evidence>
<dbReference type="Pfam" id="PF18857">
    <property type="entry name" value="LPD38"/>
    <property type="match status" value="1"/>
</dbReference>
<dbReference type="RefSeq" id="WP_009136926.1">
    <property type="nucleotide sequence ID" value="NZ_JH594596.1"/>
</dbReference>
<feature type="coiled-coil region" evidence="1">
    <location>
        <begin position="2978"/>
        <end position="3030"/>
    </location>
</feature>
<dbReference type="HOGENOM" id="CLU_223413_0_0_10"/>
<dbReference type="Gene3D" id="3.40.50.150">
    <property type="entry name" value="Vaccinia Virus protein VP39"/>
    <property type="match status" value="1"/>
</dbReference>
<feature type="region of interest" description="Disordered" evidence="2">
    <location>
        <begin position="1270"/>
        <end position="1317"/>
    </location>
</feature>
<dbReference type="eggNOG" id="COG4646">
    <property type="taxonomic scope" value="Bacteria"/>
</dbReference>
<dbReference type="PANTHER" id="PTHR41313">
    <property type="entry name" value="ADENINE-SPECIFIC METHYLTRANSFERASE"/>
    <property type="match status" value="1"/>
</dbReference>
<reference evidence="4 5" key="1">
    <citation type="submission" date="2012-01" db="EMBL/GenBank/DDBJ databases">
        <title>The Genome Sequence of Odoribacter laneus YIT 12061.</title>
        <authorList>
            <consortium name="The Broad Institute Genome Sequencing Platform"/>
            <person name="Earl A."/>
            <person name="Ward D."/>
            <person name="Feldgarden M."/>
            <person name="Gevers D."/>
            <person name="Morotomi M."/>
            <person name="Young S.K."/>
            <person name="Zeng Q."/>
            <person name="Gargeya S."/>
            <person name="Fitzgerald M."/>
            <person name="Haas B."/>
            <person name="Abouelleil A."/>
            <person name="Alvarado L."/>
            <person name="Arachchi H.M."/>
            <person name="Berlin A."/>
            <person name="Chapman S.B."/>
            <person name="Gearin G."/>
            <person name="Goldberg J."/>
            <person name="Griggs A."/>
            <person name="Gujja S."/>
            <person name="Hansen M."/>
            <person name="Heiman D."/>
            <person name="Howarth C."/>
            <person name="Larimer J."/>
            <person name="Lui A."/>
            <person name="MacDonald P.J.P."/>
            <person name="McCowen C."/>
            <person name="Montmayeur A."/>
            <person name="Murphy C."/>
            <person name="Neiman D."/>
            <person name="Pearson M."/>
            <person name="Priest M."/>
            <person name="Roberts A."/>
            <person name="Saif S."/>
            <person name="Shea T."/>
            <person name="Sisk P."/>
            <person name="Stolte C."/>
            <person name="Sykes S."/>
            <person name="Wortman J."/>
            <person name="Nusbaum C."/>
            <person name="Birren B."/>
        </authorList>
    </citation>
    <scope>NUCLEOTIDE SEQUENCE [LARGE SCALE GENOMIC DNA]</scope>
    <source>
        <strain evidence="4 5">YIT 12061</strain>
    </source>
</reference>
<dbReference type="STRING" id="742817.HMPREF9449_01778"/>
<organism evidence="4 5">
    <name type="scientific">Odoribacter laneus YIT 12061</name>
    <dbReference type="NCBI Taxonomy" id="742817"/>
    <lineage>
        <taxon>Bacteria</taxon>
        <taxon>Pseudomonadati</taxon>
        <taxon>Bacteroidota</taxon>
        <taxon>Bacteroidia</taxon>
        <taxon>Bacteroidales</taxon>
        <taxon>Odoribacteraceae</taxon>
        <taxon>Odoribacter</taxon>
    </lineage>
</organism>
<feature type="coiled-coil region" evidence="1">
    <location>
        <begin position="2795"/>
        <end position="2822"/>
    </location>
</feature>
<dbReference type="GO" id="GO:0005524">
    <property type="term" value="F:ATP binding"/>
    <property type="evidence" value="ECO:0007669"/>
    <property type="project" value="InterPro"/>
</dbReference>
<feature type="coiled-coil region" evidence="1">
    <location>
        <begin position="973"/>
        <end position="1000"/>
    </location>
</feature>
<dbReference type="SMART" id="SM00487">
    <property type="entry name" value="DEXDc"/>
    <property type="match status" value="1"/>
</dbReference>
<dbReference type="GO" id="GO:0003677">
    <property type="term" value="F:DNA binding"/>
    <property type="evidence" value="ECO:0007669"/>
    <property type="project" value="InterPro"/>
</dbReference>
<evidence type="ECO:0000256" key="2">
    <source>
        <dbReference type="SAM" id="MobiDB-lite"/>
    </source>
</evidence>
<keyword evidence="1" id="KW-0175">Coiled coil</keyword>
<dbReference type="InterPro" id="IPR014001">
    <property type="entry name" value="Helicase_ATP-bd"/>
</dbReference>
<feature type="coiled-coil region" evidence="1">
    <location>
        <begin position="2269"/>
        <end position="2312"/>
    </location>
</feature>
<feature type="compositionally biased region" description="Basic and acidic residues" evidence="2">
    <location>
        <begin position="832"/>
        <end position="847"/>
    </location>
</feature>
<accession>H1DHP2</accession>
<comment type="caution">
    <text evidence="4">The sequence shown here is derived from an EMBL/GenBank/DDBJ whole genome shotgun (WGS) entry which is preliminary data.</text>
</comment>
<dbReference type="GO" id="GO:0006304">
    <property type="term" value="P:DNA modification"/>
    <property type="evidence" value="ECO:0007669"/>
    <property type="project" value="InterPro"/>
</dbReference>
<dbReference type="InterPro" id="IPR040561">
    <property type="entry name" value="LPD38"/>
</dbReference>
<evidence type="ECO:0000313" key="5">
    <source>
        <dbReference type="Proteomes" id="UP000004892"/>
    </source>
</evidence>
<dbReference type="PROSITE" id="PS51194">
    <property type="entry name" value="HELICASE_CTER"/>
    <property type="match status" value="1"/>
</dbReference>
<dbReference type="GO" id="GO:0016787">
    <property type="term" value="F:hydrolase activity"/>
    <property type="evidence" value="ECO:0007669"/>
    <property type="project" value="InterPro"/>
</dbReference>
<dbReference type="InterPro" id="IPR029063">
    <property type="entry name" value="SAM-dependent_MTases_sf"/>
</dbReference>
<dbReference type="InterPro" id="IPR052933">
    <property type="entry name" value="DNA_Protect_Modify"/>
</dbReference>
<dbReference type="EMBL" id="ADMC01000023">
    <property type="protein sequence ID" value="EHP47171.1"/>
    <property type="molecule type" value="Genomic_DNA"/>
</dbReference>
<dbReference type="PRINTS" id="PR00507">
    <property type="entry name" value="N12N6MTFRASE"/>
</dbReference>
<dbReference type="Gene3D" id="3.40.50.10810">
    <property type="entry name" value="Tandem AAA-ATPase domain"/>
    <property type="match status" value="1"/>
</dbReference>
<evidence type="ECO:0000256" key="1">
    <source>
        <dbReference type="SAM" id="Coils"/>
    </source>
</evidence>
<feature type="domain" description="Helicase C-terminal" evidence="3">
    <location>
        <begin position="2587"/>
        <end position="2762"/>
    </location>
</feature>
<keyword evidence="5" id="KW-1185">Reference proteome</keyword>
<proteinExistence type="predicted"/>
<dbReference type="PANTHER" id="PTHR41313:SF1">
    <property type="entry name" value="DNA METHYLASE ADENINE-SPECIFIC DOMAIN-CONTAINING PROTEIN"/>
    <property type="match status" value="1"/>
</dbReference>
<dbReference type="Proteomes" id="UP000004892">
    <property type="component" value="Unassembled WGS sequence"/>
</dbReference>
<dbReference type="GO" id="GO:0009007">
    <property type="term" value="F:site-specific DNA-methyltransferase (adenine-specific) activity"/>
    <property type="evidence" value="ECO:0007669"/>
    <property type="project" value="UniProtKB-EC"/>
</dbReference>
<dbReference type="Pfam" id="PF07669">
    <property type="entry name" value="Eco57I"/>
    <property type="match status" value="1"/>
</dbReference>
<evidence type="ECO:0000313" key="4">
    <source>
        <dbReference type="EMBL" id="EHP47171.1"/>
    </source>
</evidence>
<gene>
    <name evidence="4" type="ORF">HMPREF9449_01778</name>
</gene>
<dbReference type="InterPro" id="IPR011639">
    <property type="entry name" value="MethylTrfase_TaqI-like_dom"/>
</dbReference>
<dbReference type="SUPFAM" id="SSF53335">
    <property type="entry name" value="S-adenosyl-L-methionine-dependent methyltransferases"/>
    <property type="match status" value="1"/>
</dbReference>
<name>H1DHP2_9BACT</name>
<dbReference type="SUPFAM" id="SSF52540">
    <property type="entry name" value="P-loop containing nucleoside triphosphate hydrolases"/>
    <property type="match status" value="2"/>
</dbReference>
<dbReference type="eggNOG" id="COG0827">
    <property type="taxonomic scope" value="Bacteria"/>
</dbReference>
<feature type="region of interest" description="Disordered" evidence="2">
    <location>
        <begin position="832"/>
        <end position="854"/>
    </location>
</feature>
<dbReference type="PATRIC" id="fig|742817.3.peg.1892"/>
<dbReference type="InterPro" id="IPR001650">
    <property type="entry name" value="Helicase_C-like"/>
</dbReference>
<dbReference type="Gene3D" id="3.40.50.300">
    <property type="entry name" value="P-loop containing nucleotide triphosphate hydrolases"/>
    <property type="match status" value="2"/>
</dbReference>
<dbReference type="GeneID" id="98069341"/>
<dbReference type="InterPro" id="IPR006935">
    <property type="entry name" value="Helicase/UvrB_N"/>
</dbReference>
<dbReference type="Pfam" id="PF04851">
    <property type="entry name" value="ResIII"/>
    <property type="match status" value="1"/>
</dbReference>
<protein>
    <recommendedName>
        <fullName evidence="3">Helicase C-terminal domain-containing protein</fullName>
    </recommendedName>
</protein>
<dbReference type="eggNOG" id="COG0553">
    <property type="taxonomic scope" value="Bacteria"/>
</dbReference>
<dbReference type="InterPro" id="IPR038718">
    <property type="entry name" value="SNF2-like_sf"/>
</dbReference>
<dbReference type="InterPro" id="IPR027417">
    <property type="entry name" value="P-loop_NTPase"/>
</dbReference>
<sequence length="4869" mass="557072">MPIDVTKIKPKADREETINNIVDKLFNQNDTLSHTDLSTSQDSIRNEVSKPEISSTGKMLYHSFGQDIIVDVSDRIDPDGYTEVTDSKKQVYLVKANELKPLPDDYFENEQSEQKNDRKPGFWNTYVGDLIERFGASVYQFNGDLYNLADKTDKLLTKIDPVGGVIADMIKKNWEQKHPDKVYKTWLREQADNTYSYADLLRQRSDRYTGKNFTELAKEGDYAGMVGEAFLTASESLAQSIVAMAGGGWGLALTGATAGVQKYDQLDQSPETKDMSEAMKIYNSVATGIFNALFEKLGDAAIGREFKRLVLKHGADEAKSIVRSNLENWLDGMFKKYGVLWMPVSEGLEEVATQISENITDYCTGATDKWDPMEGALENFVYGAAGGAQFSMAGVPFAIRNRIIKSQSRKAFNNAKKNLINTFPNEDTETFVRGLTFMSPAEQEMTLATIARSGAYEQDQINTLIDFTEKANKYKDWNNLKADETDKQAKKELAIQTALHDFDIATSQITNEEGFIQEVVLSGEDNPVYIIKGNVVVTENGTGTLMADVTNSSKELFYKDEAGEMQVVSSSRIERIENIVNVLTMRENLEAELREVDNSPEQEIVQDETNLSEHINNGDPIVYRNYNGDEIEGTVIDAYSDAESVFLSDGTVVNKKDIIRTTPLQDQSTLENNLSKGETGISESSVTSEIKNFEIEPGLTASLQEDGTYILDKTFTKSEFDKGKKFIERLNADYNGENIHFELTELPKTNPDNPLEKTKFGILGRIDRLIPSIENTNTDQAEMLTDLKTAKVTDNKITPLTENKETREAINEIISQENATEENILEIPGKEKLNHEKNTHQPEKTDTESNQPRTHKKVFGANNKLVSREQYDELKKLWKDKTQGQLNVGFDPELLSIGIQMAAFHIEAGARKFSDFAQSMVSDIGDSIKPYLVAIYLGAKHMPGMEIIAKDMDSSEFISIFNVDETRAKQVATEEVKERYSRYQNELKTLYARKEELDKTNDGFVLKKQIADLEQLIQRIEETFGKSLDVPDEKENLKKQIRDKGWDEEHVIIGSPPKIVPERNEKVEKKIFNNSEETSASIRDVIERFPLKTYSITNITHERPSVEVAKNIKKDIRKFVKALQRVTGWELNRNAKGKVEYCRVNLPPAGGEATFTIWKSNSNLGIYASIGYKLNEQFNSYIPDKKFTFRVVKKGESSAYEQNLFYTTDASVTKIAEEFEKAIDDYLKKLVNRNNERRDDGIGTLPDSGSENQGIVDARMDARGNISDVQRGHFEGLSGESSKQGNRRERSRNENRKELDRSAGDYERNSSLPNENGAERNARIIEFGTDSADRGIFEHALIKNSRNYVILDPINIVPKGEIAKIKANLEVIKLLKKIESEDRIATSEEQKKLSQYSGWGGLSEVLNKDKIHSQNWSEKYGDFHKQLTELFTEDEFLSAINSTINSHYTPGHIVTSLWGLAERLGFKGGKVLEPAAGSGNFLGLMPSHLASKSIISAYELDSITGRILSLLYPDAIVKVTGYENSKDRAFDLIITNVPFGKIAPYDASNKDLSKFSLHNYFIAKGIRQLNPGGLGIFITSTSTLDNGASAKFREWVSNEGNADFVGAIRLPNNAFSQNAGTEVTTDIVVFRKRDNNGISPYRQPFRYALPLKETKKQDNTPITIDVNEYFVANPDMMLGEPMLAYQANKGKLYSADDFTLKPKAGENLSQILNEAIQKFATNITDTQAEINRSMELAKESDKEGSLIIRDGEIREVSNGELIVPHWVNEYITNIKGKHVSKRQVAKHYIDVREIINNLVDAEVHGSEDIEELRKHLNEQYDSFVGEYGQFYNNLKLRFLTDNDVDWSSVYALEKIESKYVADGNGKFKRKFFIKKSDIFYKRISFPVTEPNIASSLEDAMRISAAYRGNLNLSYVAKLLGVTEDEAKNKILDKELGFENPVTGLVEDKDNYLSGFVRTKLDEAKKAAEIDKRFTANVKALEKVIPNDIPASQIRFRLGTTFIPSEYIEKFIKDKLEISATVRYIPTLNKWIITDINNSHNAKNKTVYGTKRISGLELIYKGLNLSQPIIFDVFKENGKEMRVKNLEETAVAQSKLSDIEDEFIDYISGNEEFINEVARLYNEGYNGYKEKQYTAPSFLHFPGANPDITLREHQRKAIPRILQECTLLAHQVGSGKTYTIITAAMEMRRLKIAKKPLIVVHNQTIEQFISSFKLLYPTAKILSPTKKQTDAKNRIRLFNLISYGDYDAIVVPQSFITMIPDNPERQKAYIKEQISELENLLNNIDPHEEKTLHSQLSSQLKEFHETLNNLNKDSADPKVKTTKTKANQQLGIIKRISRQADRKVDEIRTFEQLGVDALFVDEAHAYKKLGFVTKLANVKGIDKGGSKRAFSMYMKVRYIQEVTGNKNVVFATGTPITNTMAELYTMLRYIAPDIQQKYNIKSFDEFATTFGAIEPSLEFTAAGSFKIVDRFKSYVNLPELLTAFRARTDVVLTEDIKEFKEKNTIPKLKNNSFTQIIIKQSDGLKTIMCALRKQLEDWEKLSGKKKQKLRHIPLVVFNQAKQAAIDLRLLNPDFPDDPGSKTNRVVSEVFRIYESTSSYKGTQLVFCDMYQSSKKKEGILNFNLYKDIKRKLIVKGIPENEIAIFTEYSDSQREHLFEQVNSGEKRIMIGGQTMSTGVNVQERLAAEHHVDAPPRPMDFEQRNGRGMRQGNMHAEMGIPIEILTYGVERTLDATAYQRLLIKQNFINQMMKGENLGREIEDLAAEDDASDLNFNQMMATLSGSQYAILHQQRNYELKKLEMAKKNFERRQVELNQQLKDAQYLITYYRNKIEEAEKIQKTVSQFFPDGKINLLKIDDKIYTEKFGEVLEAFFQKLRVKSVKDACQHHYKFYLNGHENPIVIRLTSIVHPESIQYSFYITDSADSQISSEIKFGQGFLTSFAKLIGRVKDNLAAIKERQQQNDIKIPILKEEIKKPFDKLEKLENLRMEVEELEDKMQKEVLNETGIDTKAIEEKEAEEINLEETIDENLVEEAEISETLERIIPDAPSTINNNESNDVLALPIIKTKHTKTGADLFVVKLSNRLTRNDFMRLKKSAGKYDGKWSNFTKGFNFNRSEDAEYFREDVNRKTEKGYDVLFREIEPIENEIFYSNAEHAVMSIKQDKATSLQWLSMLKNNGGLKVGEDKWLGLSDWLKSENNKILTKKDILRCISLNKIPLFETELQGLPSKEFWKKSQETPETKYYTFLKTEEANVVAHHHIKDEEDITKLRKRIIDGEVYQDEFKQAISNRIADIEIYNYNDHYILYDPNIDSYILNRNYFDSFEEASNAIAYGLINDVRLKHTTKGLDLYKELVLVVPSVQEWNKADAIHFGDVAGGKAVVWIRFGDTVDKNGKKVLAIDEIQSQRHQNGKTKGYVSDYFNELEQKQEFPFAKKMQNYYLQKVYGIITSTQYDEFINKINQEIIESGLDIETVNDIYNRYYTGFGKWDYIPDAPFEKNWHEVAFKRMLRYAAENGYDVVTWTKGKQQADRYDLRQKVDFVRWKNKGDIYNLELDKRGVTYFFNNIQKADLDNYLGYELTEEIISSSENFGTIEGNGLKLGGEKVITFYDKTLLDFVRKYVKKWDSQIKDFILPKVEEAGRIMWGVEITPEMRASVLTGQPMFRESENLQKIEKEQIIREIERFKRRLGIDFTLIQNRGELPLEVFKRMKEDSRYPGVFIPSSGKAYIVLDEIASVKDAQRSILHELVGHKGIQGLLGENIGQFSEKVLRSMSKEARIKWLKQYNDNRLLAAQEYVASFAEGYTEMTQWNRIKAIIRNFFRRVGIDLKLTDQDLMYLLWKGVRKLQNRSSVLEMANYAKKDYTYFREAETSYDVQLDTATELEIDQIEKVKLHNLITSHSFRFTEAYQDRMLAVKKMQDLIEQKIERKLPDYMNAYLYENTLASRNTYETEYFRNNNLLPLVKAIAALENRRLSRRDIENYVMLKHGLERNEYMKKRKVDKWYIPEMNKIELTRQEDGEAIYLEKMRELDMERKLKLKELENTDFAGISVIADEVPDADIERYIKEIEEHHPDEVNNLWQSINDATNYSLKKWYDSGMIDRDCYCKIKSMYKNYIPLRGWDETVAHDVFEYFTDSGNIFNSPLRSAEGRRSRADDPFAYLINIAESSIIGGNKNLMKLHFLRLAQKYPSDLMSTNKVWYEDSGSVDEQGEPLYEAVFPDYSDDIERYRKNVETFNQRMKVLEAEGKAYSSRSRLNVGLRLINSESEEHIVRVRQNGEEFAILIHGDPRPAQAINGLNDEERTNNRVIKAIRTMNRQMAANFTTRNPAFVVSNLTRDLIFSISTLSVKESSKYRNRFVQNIYAASGAVRRYINGKADYNKPEDILFKEFLENGGETGYTALYNIEKFKKLINREIKNTHQNKILITGIKIVDFFEAGNRWAEDLSRFSTYMTSRQMGRTVLKSVSDAKEVTVNFNRKGSGAYGAHIFRSLYLFFNAAVQSLANVTGMAIKYPGRTASLVATYAAMGVIVPTLLMALGGDDALKEYLNLPDYVRKNNLCIYLGKKHGFVTIPLPIELRALFGWGDSAFRYMTGDASGETACGEVIMGMLDLLPLNPVGGDTPFIPDAMKPIAQSYFYNRDFTGRPIAKVNENNKYLPEYQRAYRGTGGFFVKSSEVLNNLTGGDYATRGGLDRVGNVLSELLNTEVNVTNPAALEHLFEAYLGGTFTTINQAMKTLYDTGEWAVTGTNTIEARQIPILNRFYNTGSIYSSQAKINEKYFDALDELKETESRLRRYKEGMMSGKIDIDKALDSYNQLIKEGKIERAEIIKYYSNEIRKIDEKILSAVLSESEIDEIKEEQFLLKEQMIEELRIIQ</sequence>